<dbReference type="AlphaFoldDB" id="A0A6A6GDA6"/>
<evidence type="ECO:0000313" key="5">
    <source>
        <dbReference type="Proteomes" id="UP000799538"/>
    </source>
</evidence>
<evidence type="ECO:0000313" key="4">
    <source>
        <dbReference type="EMBL" id="KAF2223599.1"/>
    </source>
</evidence>
<evidence type="ECO:0000259" key="3">
    <source>
        <dbReference type="Pfam" id="PF19031"/>
    </source>
</evidence>
<feature type="region of interest" description="Disordered" evidence="2">
    <location>
        <begin position="49"/>
        <end position="73"/>
    </location>
</feature>
<dbReference type="Proteomes" id="UP000799538">
    <property type="component" value="Unassembled WGS sequence"/>
</dbReference>
<accession>A0A6A6GDA6</accession>
<dbReference type="PANTHER" id="PTHR13056">
    <property type="entry name" value="VACUOLAR FUSION PROTEIN CCZ1 HOMOLOG-RELATED"/>
    <property type="match status" value="1"/>
</dbReference>
<dbReference type="PANTHER" id="PTHR13056:SF0">
    <property type="entry name" value="VACUOLAR FUSION PROTEIN CCZ1 HOMOLOG-RELATED"/>
    <property type="match status" value="1"/>
</dbReference>
<reference evidence="5" key="1">
    <citation type="journal article" date="2020" name="Stud. Mycol.">
        <title>101 Dothideomycetes genomes: A test case for predicting lifestyles and emergence of pathogens.</title>
        <authorList>
            <person name="Haridas S."/>
            <person name="Albert R."/>
            <person name="Binder M."/>
            <person name="Bloem J."/>
            <person name="LaButti K."/>
            <person name="Salamov A."/>
            <person name="Andreopoulos B."/>
            <person name="Baker S."/>
            <person name="Barry K."/>
            <person name="Bills G."/>
            <person name="Bluhm B."/>
            <person name="Cannon C."/>
            <person name="Castanera R."/>
            <person name="Culley D."/>
            <person name="Daum C."/>
            <person name="Ezra D."/>
            <person name="Gonzalez J."/>
            <person name="Henrissat B."/>
            <person name="Kuo A."/>
            <person name="Liang C."/>
            <person name="Lipzen A."/>
            <person name="Lutzoni F."/>
            <person name="Magnuson J."/>
            <person name="Mondo S."/>
            <person name="Nolan M."/>
            <person name="Ohm R."/>
            <person name="Pangilinan J."/>
            <person name="Park H.-J."/>
            <person name="Ramirez L."/>
            <person name="Alfaro M."/>
            <person name="Sun H."/>
            <person name="Tritt A."/>
            <person name="Yoshinaga Y."/>
            <person name="Zwiers L.-H."/>
            <person name="Turgeon B."/>
            <person name="Goodwin S."/>
            <person name="Spatafora J."/>
            <person name="Crous P."/>
            <person name="Grigoriev I."/>
        </authorList>
    </citation>
    <scope>NUCLEOTIDE SEQUENCE [LARGE SCALE GENOMIC DNA]</scope>
    <source>
        <strain evidence="5">CECT 20119</strain>
    </source>
</reference>
<feature type="compositionally biased region" description="Polar residues" evidence="2">
    <location>
        <begin position="674"/>
        <end position="683"/>
    </location>
</feature>
<protein>
    <recommendedName>
        <fullName evidence="3">CCZ1/INTU/HSP4 first Longin domain-containing protein</fullName>
    </recommendedName>
</protein>
<feature type="region of interest" description="Disordered" evidence="2">
    <location>
        <begin position="800"/>
        <end position="825"/>
    </location>
</feature>
<feature type="compositionally biased region" description="Polar residues" evidence="2">
    <location>
        <begin position="497"/>
        <end position="523"/>
    </location>
</feature>
<feature type="compositionally biased region" description="Basic and acidic residues" evidence="2">
    <location>
        <begin position="400"/>
        <end position="414"/>
    </location>
</feature>
<sequence>MTSPAVPAVIPAQLSFLAIYNPSLGRTDETFRQQLLFWYSRADRDAKLARKTAGSGQDADGKGDAQVEKEQENERLRQIGLAQGMVDFARTFSDGEATESVETEKSRVVLKEVERGWWVLASVDLTRLPKAGGKDKGKDGAEAEQWEYSAREVATPALLVQQILVAHRTFLLHHGPSLEFLFGRLGRDKLCSFLDRYWGRFCRYWEVLLHGNPAADVLGGLKLSAGGELGMGVGEEDWGSGERAVLEDLIHNTEGMIDMVVSRFGNPVTAEGKAAGHLEARIPWLGRGKPAEASDGVIFGGTGSLSRASVRDISNWVQQIYVYGEHAYGVKDHPSRKRRRLNRRAPSSTSGISANEEQKSASPDGTKVASRSTDLESKDSPQEPRDDQVPITKVPSRPDLPPDDRPAVHDRAASQDHAVGIASTKADPTTDHRPGIPPPIVKSAEQSLREATTKATNTDNAAAADGAQDSTLGISNEKWVTYLTFGLNKLARPATPEKQSTRPSVVTRQSTKSNASRLTPNIEENNESLKHVDPMPDGHLIESQIADQIRRETDGYFLIGYKGTLSNDTLRPEDAKSASEDEDGGDRTVLRTIHVETIKPVQPDDSQDEISDGSSVSTFRNDMTTQRPERLRVLIYIRRPFIFAFLFEQRQESLQMTSFYSNLHRHLTPLQKPMSASTSSANVAQRIEDSQEPSSPDTPNGKGQQNLPVYDLLFDPVRLTVHSSIPNIPLPGTAAAEGFALSTYGEGSTWSRIEGLNVHSQILAMLDNTRRASREIEKSAKTSRGWWVVWMRLPPSSQTSAADLRSAVEDREAGQSRATSGSKYTHADEFDTDECRIAVLVRKASDWTPPKQSGARNFSGMMGWTGSDVTGGSNAGWGPTSLAGGMGFDPRRYVEGLLSLSR</sequence>
<dbReference type="Pfam" id="PF19031">
    <property type="entry name" value="Intu_longin_1"/>
    <property type="match status" value="1"/>
</dbReference>
<dbReference type="GO" id="GO:0035658">
    <property type="term" value="C:Mon1-Ccz1 complex"/>
    <property type="evidence" value="ECO:0007669"/>
    <property type="project" value="InterPro"/>
</dbReference>
<gene>
    <name evidence="4" type="ORF">BDZ85DRAFT_261873</name>
</gene>
<feature type="compositionally biased region" description="Basic and acidic residues" evidence="2">
    <location>
        <begin position="59"/>
        <end position="73"/>
    </location>
</feature>
<feature type="region of interest" description="Disordered" evidence="2">
    <location>
        <begin position="332"/>
        <end position="440"/>
    </location>
</feature>
<feature type="region of interest" description="Disordered" evidence="2">
    <location>
        <begin position="493"/>
        <end position="535"/>
    </location>
</feature>
<organism evidence="4 5">
    <name type="scientific">Elsinoe ampelina</name>
    <dbReference type="NCBI Taxonomy" id="302913"/>
    <lineage>
        <taxon>Eukaryota</taxon>
        <taxon>Fungi</taxon>
        <taxon>Dikarya</taxon>
        <taxon>Ascomycota</taxon>
        <taxon>Pezizomycotina</taxon>
        <taxon>Dothideomycetes</taxon>
        <taxon>Dothideomycetidae</taxon>
        <taxon>Myriangiales</taxon>
        <taxon>Elsinoaceae</taxon>
        <taxon>Elsinoe</taxon>
    </lineage>
</organism>
<dbReference type="InterPro" id="IPR043987">
    <property type="entry name" value="CCZ1/INTU/HSP4_longin_1"/>
</dbReference>
<evidence type="ECO:0000256" key="1">
    <source>
        <dbReference type="ARBA" id="ARBA00005352"/>
    </source>
</evidence>
<dbReference type="OrthoDB" id="240546at2759"/>
<comment type="similarity">
    <text evidence="1">Belongs to the CCZ1 family.</text>
</comment>
<evidence type="ECO:0000256" key="2">
    <source>
        <dbReference type="SAM" id="MobiDB-lite"/>
    </source>
</evidence>
<feature type="region of interest" description="Disordered" evidence="2">
    <location>
        <begin position="672"/>
        <end position="706"/>
    </location>
</feature>
<proteinExistence type="inferred from homology"/>
<name>A0A6A6GDA6_9PEZI</name>
<feature type="compositionally biased region" description="Polar residues" evidence="2">
    <location>
        <begin position="345"/>
        <end position="363"/>
    </location>
</feature>
<feature type="domain" description="CCZ1/INTU/HSP4 first Longin" evidence="3">
    <location>
        <begin position="15"/>
        <end position="125"/>
    </location>
</feature>
<feature type="compositionally biased region" description="Basic and acidic residues" evidence="2">
    <location>
        <begin position="373"/>
        <end position="388"/>
    </location>
</feature>
<feature type="compositionally biased region" description="Basic residues" evidence="2">
    <location>
        <begin position="334"/>
        <end position="343"/>
    </location>
</feature>
<feature type="compositionally biased region" description="Polar residues" evidence="2">
    <location>
        <begin position="692"/>
        <end position="706"/>
    </location>
</feature>
<keyword evidence="5" id="KW-1185">Reference proteome</keyword>
<dbReference type="EMBL" id="ML992506">
    <property type="protein sequence ID" value="KAF2223599.1"/>
    <property type="molecule type" value="Genomic_DNA"/>
</dbReference>
<dbReference type="GO" id="GO:0016192">
    <property type="term" value="P:vesicle-mediated transport"/>
    <property type="evidence" value="ECO:0007669"/>
    <property type="project" value="InterPro"/>
</dbReference>
<dbReference type="InterPro" id="IPR013176">
    <property type="entry name" value="Ccz1"/>
</dbReference>